<keyword evidence="3" id="KW-1185">Reference proteome</keyword>
<proteinExistence type="predicted"/>
<accession>A0ABN5H606</accession>
<evidence type="ECO:0000313" key="3">
    <source>
        <dbReference type="Proteomes" id="UP000237673"/>
    </source>
</evidence>
<organism evidence="2 3">
    <name type="scientific">Mixta calida</name>
    <dbReference type="NCBI Taxonomy" id="665913"/>
    <lineage>
        <taxon>Bacteria</taxon>
        <taxon>Pseudomonadati</taxon>
        <taxon>Pseudomonadota</taxon>
        <taxon>Gammaproteobacteria</taxon>
        <taxon>Enterobacterales</taxon>
        <taxon>Erwiniaceae</taxon>
        <taxon>Mixta</taxon>
    </lineage>
</organism>
<evidence type="ECO:0000313" key="2">
    <source>
        <dbReference type="EMBL" id="AUY23910.1"/>
    </source>
</evidence>
<gene>
    <name evidence="2" type="ORF">C2E16_02595</name>
</gene>
<evidence type="ECO:0000256" key="1">
    <source>
        <dbReference type="SAM" id="MobiDB-lite"/>
    </source>
</evidence>
<dbReference type="Proteomes" id="UP000237673">
    <property type="component" value="Chromosome"/>
</dbReference>
<name>A0ABN5H606_9GAMM</name>
<sequence length="61" mass="6843">MMLFQRTTLSLPQSDGVRLAYLIKKPASKDTGFSRTAHAVMPEKGKQREVNHRAAQPACWS</sequence>
<dbReference type="EMBL" id="CP026378">
    <property type="protein sequence ID" value="AUY23910.1"/>
    <property type="molecule type" value="Genomic_DNA"/>
</dbReference>
<feature type="region of interest" description="Disordered" evidence="1">
    <location>
        <begin position="42"/>
        <end position="61"/>
    </location>
</feature>
<reference evidence="2 3" key="1">
    <citation type="submission" date="2018-01" db="EMBL/GenBank/DDBJ databases">
        <title>Complete and assembled Genome of Pantoea calida DSM22759T.</title>
        <authorList>
            <person name="Stevens M.J.A."/>
            <person name="Zurfluh K."/>
            <person name="Stephan R."/>
        </authorList>
    </citation>
    <scope>NUCLEOTIDE SEQUENCE [LARGE SCALE GENOMIC DNA]</scope>
    <source>
        <strain evidence="2 3">DSM 22759</strain>
    </source>
</reference>
<feature type="compositionally biased region" description="Basic and acidic residues" evidence="1">
    <location>
        <begin position="42"/>
        <end position="52"/>
    </location>
</feature>
<protein>
    <submittedName>
        <fullName evidence="2">Uncharacterized protein</fullName>
    </submittedName>
</protein>